<comment type="caution">
    <text evidence="2">The sequence shown here is derived from an EMBL/GenBank/DDBJ whole genome shotgun (WGS) entry which is preliminary data.</text>
</comment>
<proteinExistence type="predicted"/>
<evidence type="ECO:0000313" key="3">
    <source>
        <dbReference type="Proteomes" id="UP000635853"/>
    </source>
</evidence>
<accession>A0ABS1RDR0</accession>
<gene>
    <name evidence="2" type="ORF">JMJ92_06330</name>
</gene>
<protein>
    <submittedName>
        <fullName evidence="2">Uncharacterized protein</fullName>
    </submittedName>
</protein>
<dbReference type="Proteomes" id="UP000635853">
    <property type="component" value="Unassembled WGS sequence"/>
</dbReference>
<organism evidence="2 3">
    <name type="scientific">Rhodovulum visakhapatnamense</name>
    <dbReference type="NCBI Taxonomy" id="364297"/>
    <lineage>
        <taxon>Bacteria</taxon>
        <taxon>Pseudomonadati</taxon>
        <taxon>Pseudomonadota</taxon>
        <taxon>Alphaproteobacteria</taxon>
        <taxon>Rhodobacterales</taxon>
        <taxon>Paracoccaceae</taxon>
        <taxon>Rhodovulum</taxon>
    </lineage>
</organism>
<evidence type="ECO:0000256" key="1">
    <source>
        <dbReference type="SAM" id="MobiDB-lite"/>
    </source>
</evidence>
<feature type="region of interest" description="Disordered" evidence="1">
    <location>
        <begin position="1"/>
        <end position="35"/>
    </location>
</feature>
<evidence type="ECO:0000313" key="2">
    <source>
        <dbReference type="EMBL" id="MBL3577777.1"/>
    </source>
</evidence>
<dbReference type="EMBL" id="JAESIL010000019">
    <property type="protein sequence ID" value="MBL3577777.1"/>
    <property type="molecule type" value="Genomic_DNA"/>
</dbReference>
<name>A0ABS1RDR0_9RHOB</name>
<keyword evidence="3" id="KW-1185">Reference proteome</keyword>
<sequence>MKQRLAPAKAAQPGTGKQQIDKMHRKRPQPADLTDSEFRLLDFHKLSNTRRPGGNCIEDDISPGATQRNRFFAFAN</sequence>
<reference evidence="3" key="1">
    <citation type="submission" date="2021-01" db="EMBL/GenBank/DDBJ databases">
        <title>Draft genomes of Rhodovulum sulfidophilum.</title>
        <authorList>
            <person name="Guzman M.S."/>
        </authorList>
    </citation>
    <scope>NUCLEOTIDE SEQUENCE [LARGE SCALE GENOMIC DNA]</scope>
    <source>
        <strain evidence="3">AB19</strain>
    </source>
</reference>